<dbReference type="OrthoDB" id="5729797at2"/>
<evidence type="ECO:0000256" key="1">
    <source>
        <dbReference type="ARBA" id="ARBA00010515"/>
    </source>
</evidence>
<dbReference type="EMBL" id="CP016268">
    <property type="protein sequence ID" value="ANO52262.1"/>
    <property type="molecule type" value="Genomic_DNA"/>
</dbReference>
<keyword evidence="5" id="KW-1185">Reference proteome</keyword>
<reference evidence="4 5" key="1">
    <citation type="submission" date="2016-06" db="EMBL/GenBank/DDBJ databases">
        <title>Complete genome sequence of a deep-branching marine Gamma Proteobacterium Woeseia oceani type strain XK5.</title>
        <authorList>
            <person name="Mu D."/>
            <person name="Du Z."/>
        </authorList>
    </citation>
    <scope>NUCLEOTIDE SEQUENCE [LARGE SCALE GENOMIC DNA]</scope>
    <source>
        <strain evidence="4 5">XK5</strain>
    </source>
</reference>
<dbReference type="AlphaFoldDB" id="A0A193LID4"/>
<dbReference type="STRING" id="1548547.BA177_14650"/>
<keyword evidence="2" id="KW-0378">Hydrolase</keyword>
<accession>A0A193LID4</accession>
<dbReference type="PROSITE" id="PS01173">
    <property type="entry name" value="LIPASE_GDXG_HIS"/>
    <property type="match status" value="1"/>
</dbReference>
<dbReference type="PANTHER" id="PTHR48081">
    <property type="entry name" value="AB HYDROLASE SUPERFAMILY PROTEIN C4A8.06C"/>
    <property type="match status" value="1"/>
</dbReference>
<evidence type="ECO:0000259" key="3">
    <source>
        <dbReference type="Pfam" id="PF07859"/>
    </source>
</evidence>
<comment type="similarity">
    <text evidence="1">Belongs to the 'GDXG' lipolytic enzyme family.</text>
</comment>
<dbReference type="InterPro" id="IPR050300">
    <property type="entry name" value="GDXG_lipolytic_enzyme"/>
</dbReference>
<evidence type="ECO:0000256" key="2">
    <source>
        <dbReference type="ARBA" id="ARBA00022801"/>
    </source>
</evidence>
<feature type="domain" description="Alpha/beta hydrolase fold-3" evidence="3">
    <location>
        <begin position="72"/>
        <end position="273"/>
    </location>
</feature>
<dbReference type="SUPFAM" id="SSF53474">
    <property type="entry name" value="alpha/beta-Hydrolases"/>
    <property type="match status" value="1"/>
</dbReference>
<proteinExistence type="inferred from homology"/>
<organism evidence="4 5">
    <name type="scientific">Woeseia oceani</name>
    <dbReference type="NCBI Taxonomy" id="1548547"/>
    <lineage>
        <taxon>Bacteria</taxon>
        <taxon>Pseudomonadati</taxon>
        <taxon>Pseudomonadota</taxon>
        <taxon>Gammaproteobacteria</taxon>
        <taxon>Woeseiales</taxon>
        <taxon>Woeseiaceae</taxon>
        <taxon>Woeseia</taxon>
    </lineage>
</organism>
<dbReference type="Gene3D" id="3.40.50.1820">
    <property type="entry name" value="alpha/beta hydrolase"/>
    <property type="match status" value="1"/>
</dbReference>
<dbReference type="Proteomes" id="UP000092695">
    <property type="component" value="Chromosome"/>
</dbReference>
<dbReference type="RefSeq" id="WP_068617409.1">
    <property type="nucleotide sequence ID" value="NZ_CP016268.1"/>
</dbReference>
<evidence type="ECO:0000313" key="4">
    <source>
        <dbReference type="EMBL" id="ANO52262.1"/>
    </source>
</evidence>
<dbReference type="InterPro" id="IPR013094">
    <property type="entry name" value="AB_hydrolase_3"/>
</dbReference>
<dbReference type="KEGG" id="woc:BA177_14650"/>
<gene>
    <name evidence="4" type="ORF">BA177_14650</name>
</gene>
<dbReference type="Pfam" id="PF07859">
    <property type="entry name" value="Abhydrolase_3"/>
    <property type="match status" value="1"/>
</dbReference>
<dbReference type="InterPro" id="IPR029058">
    <property type="entry name" value="AB_hydrolase_fold"/>
</dbReference>
<protein>
    <recommendedName>
        <fullName evidence="3">Alpha/beta hydrolase fold-3 domain-containing protein</fullName>
    </recommendedName>
</protein>
<sequence length="301" mass="32854">MLSLRARLIRFLARQYFRRVNPDRDIAELRQSFEDATKRLRLPRGVSVLHATINDIDCDWLVPDGAEDAPVILFLHGGAYVMGSSRTHRHLVATVCKAAKVRALLPNYRLAPEHPFPAGIEDACAVYEQLLAQGIEAEQIIIAGDSAGGGLSVASALTLRATGRSLPAALVLLSPWLDLSASGGSVHSRGEHDPLFRAEDLPVVAREYCTADAVREPLVSPVFADVSGLPPVFIQVGDHELLLNDSTRFADAISAAGGKVTLQVWPEMWHVFQFFVGRMPEADRAVADIVAYVRNVFSLQD</sequence>
<dbReference type="GO" id="GO:0004806">
    <property type="term" value="F:triacylglycerol lipase activity"/>
    <property type="evidence" value="ECO:0007669"/>
    <property type="project" value="TreeGrafter"/>
</dbReference>
<dbReference type="InterPro" id="IPR002168">
    <property type="entry name" value="Lipase_GDXG_HIS_AS"/>
</dbReference>
<evidence type="ECO:0000313" key="5">
    <source>
        <dbReference type="Proteomes" id="UP000092695"/>
    </source>
</evidence>
<dbReference type="PANTHER" id="PTHR48081:SF30">
    <property type="entry name" value="ACETYL-HYDROLASE LIPR-RELATED"/>
    <property type="match status" value="1"/>
</dbReference>
<name>A0A193LID4_9GAMM</name>